<dbReference type="InterPro" id="IPR041374">
    <property type="entry name" value="BaeRF_family12"/>
</dbReference>
<evidence type="ECO:0000256" key="1">
    <source>
        <dbReference type="SAM" id="MobiDB-lite"/>
    </source>
</evidence>
<dbReference type="EMBL" id="CP002083">
    <property type="protein sequence ID" value="ADJ22413.1"/>
    <property type="molecule type" value="Genomic_DNA"/>
</dbReference>
<feature type="compositionally biased region" description="Basic and acidic residues" evidence="1">
    <location>
        <begin position="35"/>
        <end position="53"/>
    </location>
</feature>
<keyword evidence="3" id="KW-1185">Reference proteome</keyword>
<evidence type="ECO:0000313" key="2">
    <source>
        <dbReference type="EMBL" id="ADJ22413.1"/>
    </source>
</evidence>
<sequence>MTHTRTWILVTDGGKARILETTANRQGVHVISGSDSRREEAPDRKLGRTPSERLHGSAGLARLGVGSRSVSNTALEALFASQLATMLAEHSAKEAFDRLVIIAPGTMLGNLRKMIKPEVRSKVVAEIDEDPAEIPNNEIASRIENVLGASR</sequence>
<reference evidence="3" key="1">
    <citation type="journal article" date="2011" name="J. Bacteriol.">
        <title>Genome sequences of eight morphologically diverse alphaproteobacteria.</title>
        <authorList>
            <consortium name="US DOE Joint Genome Institute"/>
            <person name="Brown P.J."/>
            <person name="Kysela D.T."/>
            <person name="Buechlein A."/>
            <person name="Hemmerich C."/>
            <person name="Brun Y.V."/>
        </authorList>
    </citation>
    <scope>NUCLEOTIDE SEQUENCE [LARGE SCALE GENOMIC DNA]</scope>
    <source>
        <strain evidence="3">ATCC 51888 / DSM 1869 / NCIB 11706 / TK 0415</strain>
    </source>
</reference>
<dbReference type="STRING" id="582899.Hden_0592"/>
<dbReference type="OrthoDB" id="9812459at2"/>
<accession>D8JSS8</accession>
<dbReference type="eggNOG" id="COG5622">
    <property type="taxonomic scope" value="Bacteria"/>
</dbReference>
<proteinExistence type="predicted"/>
<feature type="region of interest" description="Disordered" evidence="1">
    <location>
        <begin position="31"/>
        <end position="53"/>
    </location>
</feature>
<dbReference type="KEGG" id="hdn:Hden_0592"/>
<dbReference type="AlphaFoldDB" id="D8JSS8"/>
<evidence type="ECO:0000313" key="3">
    <source>
        <dbReference type="Proteomes" id="UP000002033"/>
    </source>
</evidence>
<organism evidence="2 3">
    <name type="scientific">Hyphomicrobium denitrificans (strain ATCC 51888 / DSM 1869 / NCIMB 11706 / TK 0415)</name>
    <dbReference type="NCBI Taxonomy" id="582899"/>
    <lineage>
        <taxon>Bacteria</taxon>
        <taxon>Pseudomonadati</taxon>
        <taxon>Pseudomonadota</taxon>
        <taxon>Alphaproteobacteria</taxon>
        <taxon>Hyphomicrobiales</taxon>
        <taxon>Hyphomicrobiaceae</taxon>
        <taxon>Hyphomicrobium</taxon>
    </lineage>
</organism>
<name>D8JSS8_HYPDA</name>
<protein>
    <submittedName>
        <fullName evidence="2">Host attachment protein</fullName>
    </submittedName>
</protein>
<dbReference type="Pfam" id="PF18856">
    <property type="entry name" value="baeRF_family12"/>
    <property type="match status" value="1"/>
</dbReference>
<dbReference type="RefSeq" id="WP_013214630.1">
    <property type="nucleotide sequence ID" value="NC_014313.1"/>
</dbReference>
<gene>
    <name evidence="2" type="ordered locus">Hden_0592</name>
</gene>
<dbReference type="Proteomes" id="UP000002033">
    <property type="component" value="Chromosome"/>
</dbReference>
<dbReference type="HOGENOM" id="CLU_105864_2_1_5"/>